<protein>
    <recommendedName>
        <fullName evidence="5">cGAS/DncV-like nucleotidyltransferase C-terminal helical domain-containing protein</fullName>
    </recommendedName>
</protein>
<evidence type="ECO:0000313" key="6">
    <source>
        <dbReference type="EMBL" id="TGD56541.1"/>
    </source>
</evidence>
<dbReference type="AlphaFoldDB" id="A0A4Z0L6D9"/>
<proteinExistence type="predicted"/>
<keyword evidence="3" id="KW-0547">Nucleotide-binding</keyword>
<sequence length="352" mass="40959">MAKNYRQLAESIRGRINPDNFAFKREFSDELSTISYSDILTYIRFCMKGVEPEYTQKSKDAGERVKEHLSKELKDVSFKYQGSVMTDTHIKGHSDIDLLTICEKFYQPDRYNIKSLLENPERRAKYYQSTIEKLQNEVNGTTYTGNSLDDLRNLRLDSERILSNVYTVCDNTKPKAIKIKNLSLNREVDIVIANWYDDIASVINDKGDFRGVQIYNKETHSRGDADFPFLSIKKINERSSETNGRLKKMIRFLKNNKANSSYDIDLSSFDINAICYDINVSEYQYLSFYELVPILYNQLKEICNNETKADNLVSVDGREYIFRYNSSKKENLRKLLAEVEGILVDLKVTIRV</sequence>
<dbReference type="InterPro" id="IPR043519">
    <property type="entry name" value="NT_sf"/>
</dbReference>
<dbReference type="InterPro" id="IPR058909">
    <property type="entry name" value="CD_NTase_C"/>
</dbReference>
<name>A0A4Z0L6D9_9FLAO</name>
<accession>A0A4Z0L6D9</accession>
<keyword evidence="4" id="KW-0051">Antiviral defense</keyword>
<comment type="caution">
    <text evidence="6">The sequence shown here is derived from an EMBL/GenBank/DDBJ whole genome shotgun (WGS) entry which is preliminary data.</text>
</comment>
<organism evidence="6 7">
    <name type="scientific">Flavobacterium humi</name>
    <dbReference type="NCBI Taxonomy" id="2562683"/>
    <lineage>
        <taxon>Bacteria</taxon>
        <taxon>Pseudomonadati</taxon>
        <taxon>Bacteroidota</taxon>
        <taxon>Flavobacteriia</taxon>
        <taxon>Flavobacteriales</taxon>
        <taxon>Flavobacteriaceae</taxon>
        <taxon>Flavobacterium</taxon>
    </lineage>
</organism>
<dbReference type="RefSeq" id="WP_135527636.1">
    <property type="nucleotide sequence ID" value="NZ_SRLH01000011.1"/>
</dbReference>
<evidence type="ECO:0000259" key="5">
    <source>
        <dbReference type="Pfam" id="PF26305"/>
    </source>
</evidence>
<keyword evidence="1" id="KW-0808">Transferase</keyword>
<keyword evidence="7" id="KW-1185">Reference proteome</keyword>
<dbReference type="Pfam" id="PF26305">
    <property type="entry name" value="CD_NTase_C"/>
    <property type="match status" value="1"/>
</dbReference>
<keyword evidence="2" id="KW-0548">Nucleotidyltransferase</keyword>
<evidence type="ECO:0000256" key="2">
    <source>
        <dbReference type="ARBA" id="ARBA00022695"/>
    </source>
</evidence>
<evidence type="ECO:0000256" key="4">
    <source>
        <dbReference type="ARBA" id="ARBA00023118"/>
    </source>
</evidence>
<evidence type="ECO:0000256" key="3">
    <source>
        <dbReference type="ARBA" id="ARBA00022741"/>
    </source>
</evidence>
<feature type="domain" description="cGAS/DncV-like nucleotidyltransferase C-terminal helical" evidence="5">
    <location>
        <begin position="234"/>
        <end position="340"/>
    </location>
</feature>
<reference evidence="6 7" key="1">
    <citation type="submission" date="2019-04" db="EMBL/GenBank/DDBJ databases">
        <title>Flavobacterium sp. strain DS2-A Genome sequencing and assembly.</title>
        <authorList>
            <person name="Kim I."/>
        </authorList>
    </citation>
    <scope>NUCLEOTIDE SEQUENCE [LARGE SCALE GENOMIC DNA]</scope>
    <source>
        <strain evidence="6 7">DS2-A</strain>
    </source>
</reference>
<gene>
    <name evidence="6" type="ORF">E4635_15585</name>
</gene>
<dbReference type="Proteomes" id="UP000297407">
    <property type="component" value="Unassembled WGS sequence"/>
</dbReference>
<dbReference type="SUPFAM" id="SSF81301">
    <property type="entry name" value="Nucleotidyltransferase"/>
    <property type="match status" value="1"/>
</dbReference>
<evidence type="ECO:0000256" key="1">
    <source>
        <dbReference type="ARBA" id="ARBA00022679"/>
    </source>
</evidence>
<dbReference type="OrthoDB" id="1082574at2"/>
<evidence type="ECO:0000313" key="7">
    <source>
        <dbReference type="Proteomes" id="UP000297407"/>
    </source>
</evidence>
<dbReference type="EMBL" id="SRLH01000011">
    <property type="protein sequence ID" value="TGD56541.1"/>
    <property type="molecule type" value="Genomic_DNA"/>
</dbReference>